<evidence type="ECO:0000313" key="5">
    <source>
        <dbReference type="Proteomes" id="UP001292079"/>
    </source>
</evidence>
<feature type="compositionally biased region" description="Basic and acidic residues" evidence="2">
    <location>
        <begin position="315"/>
        <end position="324"/>
    </location>
</feature>
<sequence length="394" mass="45432">MNFTIFEEDDIDPYLKLFEASQADAPAPAIPESGPTPMEQDHTQFCNWHFSPSELITLRSDCNANALKRLQKTLDTETTNGENVDNSPVGLDPDQEFKIVKHYVYLMKILFSKFTTPQLPNEVYGFAVTYFKRFYLNHSVMDFYPRDIMLTCLYVACKAADFPIGLQTFISHIPRNQERYSYLVLNSELFLMESLGYDLWVFTPYQALIGFVIDLVAYQRRICGVHSDSYLIENQSDSQLVDELCKDGVDLINLWYQTDLCLTVHPSQFALAVLVELGHTRPQLDVEVFVRDELCGCDPIQKFKQHSDDDDGDESEIKPKKDAKYDPESRWKELSSRLDFIRQTVDEFQFITDLGPVGQEEIILDECRNPLYNIESDEYAQAKSRADSLMAMLE</sequence>
<dbReference type="Pfam" id="PF00134">
    <property type="entry name" value="Cyclin_N"/>
    <property type="match status" value="1"/>
</dbReference>
<name>A0AAE1ZBS6_SCHME</name>
<accession>A0AAE1ZBS6</accession>
<proteinExistence type="predicted"/>
<dbReference type="Gene3D" id="1.10.472.10">
    <property type="entry name" value="Cyclin-like"/>
    <property type="match status" value="1"/>
</dbReference>
<dbReference type="CDD" id="cd20524">
    <property type="entry name" value="CYCLIN_CCNH_rpt1"/>
    <property type="match status" value="1"/>
</dbReference>
<dbReference type="PANTHER" id="PTHR10026">
    <property type="entry name" value="CYCLIN"/>
    <property type="match status" value="1"/>
</dbReference>
<feature type="region of interest" description="Disordered" evidence="2">
    <location>
        <begin position="305"/>
        <end position="324"/>
    </location>
</feature>
<dbReference type="AlphaFoldDB" id="A0AAE1ZBS6"/>
<keyword evidence="5" id="KW-1185">Reference proteome</keyword>
<protein>
    <recommendedName>
        <fullName evidence="3">Cyclin N-terminal domain-containing protein</fullName>
    </recommendedName>
</protein>
<dbReference type="Proteomes" id="UP001292079">
    <property type="component" value="Unassembled WGS sequence"/>
</dbReference>
<organism evidence="4 5">
    <name type="scientific">Schistosoma mekongi</name>
    <name type="common">Parasitic worm</name>
    <dbReference type="NCBI Taxonomy" id="38744"/>
    <lineage>
        <taxon>Eukaryota</taxon>
        <taxon>Metazoa</taxon>
        <taxon>Spiralia</taxon>
        <taxon>Lophotrochozoa</taxon>
        <taxon>Platyhelminthes</taxon>
        <taxon>Trematoda</taxon>
        <taxon>Digenea</taxon>
        <taxon>Strigeidida</taxon>
        <taxon>Schistosomatoidea</taxon>
        <taxon>Schistosomatidae</taxon>
        <taxon>Schistosoma</taxon>
    </lineage>
</organism>
<dbReference type="SUPFAM" id="SSF47954">
    <property type="entry name" value="Cyclin-like"/>
    <property type="match status" value="2"/>
</dbReference>
<reference evidence="4" key="2">
    <citation type="journal article" date="2023" name="Infect Dis Poverty">
        <title>Chromosome-scale genome of the human blood fluke Schistosoma mekongi and its implications for public health.</title>
        <authorList>
            <person name="Zhou M."/>
            <person name="Xu L."/>
            <person name="Xu D."/>
            <person name="Chen W."/>
            <person name="Khan J."/>
            <person name="Hu Y."/>
            <person name="Huang H."/>
            <person name="Wei H."/>
            <person name="Zhang Y."/>
            <person name="Chusongsang P."/>
            <person name="Tanasarnprasert K."/>
            <person name="Hu X."/>
            <person name="Limpanont Y."/>
            <person name="Lv Z."/>
        </authorList>
    </citation>
    <scope>NUCLEOTIDE SEQUENCE</scope>
    <source>
        <strain evidence="4">LV_2022a</strain>
    </source>
</reference>
<dbReference type="InterPro" id="IPR036915">
    <property type="entry name" value="Cyclin-like_sf"/>
</dbReference>
<evidence type="ECO:0000256" key="1">
    <source>
        <dbReference type="ARBA" id="ARBA00023127"/>
    </source>
</evidence>
<dbReference type="InterPro" id="IPR043198">
    <property type="entry name" value="Cyclin/Ssn8"/>
</dbReference>
<dbReference type="GO" id="GO:0006357">
    <property type="term" value="P:regulation of transcription by RNA polymerase II"/>
    <property type="evidence" value="ECO:0007669"/>
    <property type="project" value="InterPro"/>
</dbReference>
<gene>
    <name evidence="4" type="ORF">MN116_006518</name>
</gene>
<evidence type="ECO:0000256" key="2">
    <source>
        <dbReference type="SAM" id="MobiDB-lite"/>
    </source>
</evidence>
<feature type="domain" description="Cyclin N-terminal" evidence="3">
    <location>
        <begin position="106"/>
        <end position="199"/>
    </location>
</feature>
<dbReference type="GO" id="GO:0016538">
    <property type="term" value="F:cyclin-dependent protein serine/threonine kinase regulator activity"/>
    <property type="evidence" value="ECO:0007669"/>
    <property type="project" value="InterPro"/>
</dbReference>
<dbReference type="EMBL" id="JALJAT010000004">
    <property type="protein sequence ID" value="KAK4471018.1"/>
    <property type="molecule type" value="Genomic_DNA"/>
</dbReference>
<evidence type="ECO:0000313" key="4">
    <source>
        <dbReference type="EMBL" id="KAK4471018.1"/>
    </source>
</evidence>
<comment type="caution">
    <text evidence="4">The sequence shown here is derived from an EMBL/GenBank/DDBJ whole genome shotgun (WGS) entry which is preliminary data.</text>
</comment>
<reference evidence="4" key="1">
    <citation type="submission" date="2022-04" db="EMBL/GenBank/DDBJ databases">
        <authorList>
            <person name="Xu L."/>
            <person name="Lv Z."/>
        </authorList>
    </citation>
    <scope>NUCLEOTIDE SEQUENCE</scope>
    <source>
        <strain evidence="4">LV_2022a</strain>
    </source>
</reference>
<evidence type="ECO:0000259" key="3">
    <source>
        <dbReference type="Pfam" id="PF00134"/>
    </source>
</evidence>
<keyword evidence="1" id="KW-0195">Cyclin</keyword>
<dbReference type="InterPro" id="IPR006671">
    <property type="entry name" value="Cyclin_N"/>
</dbReference>